<dbReference type="GO" id="GO:0005987">
    <property type="term" value="P:sucrose catabolic process"/>
    <property type="evidence" value="ECO:0007669"/>
    <property type="project" value="TreeGrafter"/>
</dbReference>
<dbReference type="InterPro" id="IPR023296">
    <property type="entry name" value="Glyco_hydro_beta-prop_sf"/>
</dbReference>
<dbReference type="OrthoDB" id="202537at2759"/>
<evidence type="ECO:0000256" key="1">
    <source>
        <dbReference type="ARBA" id="ARBA00009902"/>
    </source>
</evidence>
<feature type="domain" description="Glycosyl hydrolase family 32 C-terminal" evidence="7">
    <location>
        <begin position="496"/>
        <end position="621"/>
    </location>
</feature>
<protein>
    <submittedName>
        <fullName evidence="8">Arabinanase/levansucrase/invertase</fullName>
    </submittedName>
</protein>
<dbReference type="EMBL" id="ML121576">
    <property type="protein sequence ID" value="RPB20153.1"/>
    <property type="molecule type" value="Genomic_DNA"/>
</dbReference>
<dbReference type="STRING" id="1051890.A0A3N4LB91"/>
<keyword evidence="9" id="KW-1185">Reference proteome</keyword>
<name>A0A3N4LB91_9PEZI</name>
<dbReference type="Gene3D" id="2.60.120.560">
    <property type="entry name" value="Exo-inulinase, domain 1"/>
    <property type="match status" value="1"/>
</dbReference>
<evidence type="ECO:0000256" key="5">
    <source>
        <dbReference type="SAM" id="SignalP"/>
    </source>
</evidence>
<accession>A0A3N4LB91</accession>
<dbReference type="GO" id="GO:0005737">
    <property type="term" value="C:cytoplasm"/>
    <property type="evidence" value="ECO:0007669"/>
    <property type="project" value="TreeGrafter"/>
</dbReference>
<feature type="domain" description="Glycosyl hydrolase family 32 N-terminal" evidence="6">
    <location>
        <begin position="61"/>
        <end position="414"/>
    </location>
</feature>
<dbReference type="SUPFAM" id="SSF75005">
    <property type="entry name" value="Arabinanase/levansucrase/invertase"/>
    <property type="match status" value="1"/>
</dbReference>
<dbReference type="InterPro" id="IPR013148">
    <property type="entry name" value="Glyco_hydro_32_N"/>
</dbReference>
<dbReference type="InterPro" id="IPR013189">
    <property type="entry name" value="Glyco_hydro_32_C"/>
</dbReference>
<dbReference type="SUPFAM" id="SSF49899">
    <property type="entry name" value="Concanavalin A-like lectins/glucanases"/>
    <property type="match status" value="1"/>
</dbReference>
<evidence type="ECO:0000259" key="6">
    <source>
        <dbReference type="Pfam" id="PF00251"/>
    </source>
</evidence>
<evidence type="ECO:0000256" key="2">
    <source>
        <dbReference type="ARBA" id="ARBA00022801"/>
    </source>
</evidence>
<keyword evidence="2 4" id="KW-0378">Hydrolase</keyword>
<organism evidence="8 9">
    <name type="scientific">Terfezia boudieri ATCC MYA-4762</name>
    <dbReference type="NCBI Taxonomy" id="1051890"/>
    <lineage>
        <taxon>Eukaryota</taxon>
        <taxon>Fungi</taxon>
        <taxon>Dikarya</taxon>
        <taxon>Ascomycota</taxon>
        <taxon>Pezizomycotina</taxon>
        <taxon>Pezizomycetes</taxon>
        <taxon>Pezizales</taxon>
        <taxon>Pezizaceae</taxon>
        <taxon>Terfezia</taxon>
    </lineage>
</organism>
<dbReference type="Proteomes" id="UP000267821">
    <property type="component" value="Unassembled WGS sequence"/>
</dbReference>
<dbReference type="PANTHER" id="PTHR42800:SF3">
    <property type="entry name" value="GLYCOSYL HYDROLASE FAMILY 32 N-TERMINAL DOMAIN-CONTAINING PROTEIN"/>
    <property type="match status" value="1"/>
</dbReference>
<keyword evidence="3 4" id="KW-0326">Glycosidase</keyword>
<dbReference type="GO" id="GO:0004575">
    <property type="term" value="F:sucrose alpha-glucosidase activity"/>
    <property type="evidence" value="ECO:0007669"/>
    <property type="project" value="TreeGrafter"/>
</dbReference>
<proteinExistence type="inferred from homology"/>
<evidence type="ECO:0000256" key="3">
    <source>
        <dbReference type="ARBA" id="ARBA00023295"/>
    </source>
</evidence>
<dbReference type="InterPro" id="IPR001362">
    <property type="entry name" value="Glyco_hydro_32"/>
</dbReference>
<dbReference type="InterPro" id="IPR013320">
    <property type="entry name" value="ConA-like_dom_sf"/>
</dbReference>
<comment type="similarity">
    <text evidence="1 4">Belongs to the glycosyl hydrolase 32 family.</text>
</comment>
<evidence type="ECO:0000256" key="4">
    <source>
        <dbReference type="RuleBase" id="RU362110"/>
    </source>
</evidence>
<gene>
    <name evidence="8" type="ORF">L211DRAFT_894999</name>
</gene>
<evidence type="ECO:0000313" key="8">
    <source>
        <dbReference type="EMBL" id="RPB20153.1"/>
    </source>
</evidence>
<dbReference type="SMART" id="SM00640">
    <property type="entry name" value="Glyco_32"/>
    <property type="match status" value="1"/>
</dbReference>
<sequence length="665" mass="73970">MVCFSKLVGLASISKLALLLAAGAEALSTPAAGFDKRKVDINNLESLGNNTLFEKWRPRYHFAAPAGWMNDPCGAMYDPTRDEYHLMYQWYPNHVMWGNMSWGHAVSKDLITWTDIHGWKDGSSQALVGNLNGAPYDKLGIFSGTAQPVNLKGEQDGTLLMFYTAISALPTNWKLPYIPGTEKQAFATSKDGGKSWQRYEKNPVIPAPPAGWNITGWRDPFFKPFPELDTLLNLKEPHFYLVLGSGIKNVGPRMPLYSAPCSDLTQWTFIGALWEPGMNETFATDGVEISGSQGFNFEVVGFYTLPGEVNGTERYFTNFGAEGGSVEGHDRWSLWNEGKVTATENGAVLYEPIAAGVSDCGNLYAMTSFLDKKHNDRRVQWGWSQDELNGNLPLSRAIGYNGALGLPRELFVKTIHGVVDTEDKYLSKKGPFIVLVNESKERHRKNTLTASTKGFRPLPEVVRILRKTAIGAYTFSYGERKSGVAEMLKDEYGNVIQSDRFSLSTTISRVGKAVSELGFVVRASPDGEEQTKIIYHPQKHRIEVHREQSSQLVAKKILGSTTVWGHFRPLILARTNEEEDINVEIFVDGSLIEIFVNDRFAATTRVYPWREDSLGIGLWTGLGEKVGKNNLGGGLVWPKRPVNSSSKLVWDSPDRSGNGTWWAGY</sequence>
<dbReference type="PANTHER" id="PTHR42800">
    <property type="entry name" value="EXOINULINASE INUD (AFU_ORTHOLOGUE AFUA_5G00480)"/>
    <property type="match status" value="1"/>
</dbReference>
<evidence type="ECO:0000259" key="7">
    <source>
        <dbReference type="Pfam" id="PF08244"/>
    </source>
</evidence>
<reference evidence="8 9" key="1">
    <citation type="journal article" date="2018" name="Nat. Ecol. Evol.">
        <title>Pezizomycetes genomes reveal the molecular basis of ectomycorrhizal truffle lifestyle.</title>
        <authorList>
            <person name="Murat C."/>
            <person name="Payen T."/>
            <person name="Noel B."/>
            <person name="Kuo A."/>
            <person name="Morin E."/>
            <person name="Chen J."/>
            <person name="Kohler A."/>
            <person name="Krizsan K."/>
            <person name="Balestrini R."/>
            <person name="Da Silva C."/>
            <person name="Montanini B."/>
            <person name="Hainaut M."/>
            <person name="Levati E."/>
            <person name="Barry K.W."/>
            <person name="Belfiori B."/>
            <person name="Cichocki N."/>
            <person name="Clum A."/>
            <person name="Dockter R.B."/>
            <person name="Fauchery L."/>
            <person name="Guy J."/>
            <person name="Iotti M."/>
            <person name="Le Tacon F."/>
            <person name="Lindquist E.A."/>
            <person name="Lipzen A."/>
            <person name="Malagnac F."/>
            <person name="Mello A."/>
            <person name="Molinier V."/>
            <person name="Miyauchi S."/>
            <person name="Poulain J."/>
            <person name="Riccioni C."/>
            <person name="Rubini A."/>
            <person name="Sitrit Y."/>
            <person name="Splivallo R."/>
            <person name="Traeger S."/>
            <person name="Wang M."/>
            <person name="Zifcakova L."/>
            <person name="Wipf D."/>
            <person name="Zambonelli A."/>
            <person name="Paolocci F."/>
            <person name="Nowrousian M."/>
            <person name="Ottonello S."/>
            <person name="Baldrian P."/>
            <person name="Spatafora J.W."/>
            <person name="Henrissat B."/>
            <person name="Nagy L.G."/>
            <person name="Aury J.M."/>
            <person name="Wincker P."/>
            <person name="Grigoriev I.V."/>
            <person name="Bonfante P."/>
            <person name="Martin F.M."/>
        </authorList>
    </citation>
    <scope>NUCLEOTIDE SEQUENCE [LARGE SCALE GENOMIC DNA]</scope>
    <source>
        <strain evidence="8 9">ATCC MYA-4762</strain>
    </source>
</reference>
<evidence type="ECO:0000313" key="9">
    <source>
        <dbReference type="Proteomes" id="UP000267821"/>
    </source>
</evidence>
<dbReference type="AlphaFoldDB" id="A0A3N4LB91"/>
<feature type="chain" id="PRO_5018309511" evidence="5">
    <location>
        <begin position="27"/>
        <end position="665"/>
    </location>
</feature>
<keyword evidence="5" id="KW-0732">Signal</keyword>
<dbReference type="InParanoid" id="A0A3N4LB91"/>
<dbReference type="Pfam" id="PF00251">
    <property type="entry name" value="Glyco_hydro_32N"/>
    <property type="match status" value="1"/>
</dbReference>
<dbReference type="Gene3D" id="2.115.10.20">
    <property type="entry name" value="Glycosyl hydrolase domain, family 43"/>
    <property type="match status" value="1"/>
</dbReference>
<dbReference type="CDD" id="cd18621">
    <property type="entry name" value="GH32_XdINV-like"/>
    <property type="match status" value="1"/>
</dbReference>
<dbReference type="Pfam" id="PF08244">
    <property type="entry name" value="Glyco_hydro_32C"/>
    <property type="match status" value="1"/>
</dbReference>
<feature type="signal peptide" evidence="5">
    <location>
        <begin position="1"/>
        <end position="26"/>
    </location>
</feature>